<accession>A0A0C5C6W0</accession>
<dbReference type="PATRIC" id="fig|1398.18.peg.1789"/>
<gene>
    <name evidence="2" type="ORF">HMPREF3213_01137</name>
    <name evidence="1" type="ORF">SB48_HM08orf02817</name>
</gene>
<dbReference type="Proteomes" id="UP000070376">
    <property type="component" value="Unassembled WGS sequence"/>
</dbReference>
<evidence type="ECO:0000313" key="4">
    <source>
        <dbReference type="Proteomes" id="UP000070376"/>
    </source>
</evidence>
<proteinExistence type="predicted"/>
<dbReference type="Proteomes" id="UP000032024">
    <property type="component" value="Chromosome"/>
</dbReference>
<protein>
    <submittedName>
        <fullName evidence="2">Uncharacterized protein</fullName>
    </submittedName>
</protein>
<dbReference type="STRING" id="1398.AB434_3495"/>
<dbReference type="EMBL" id="LRPN01000033">
    <property type="protein sequence ID" value="KWZ84078.1"/>
    <property type="molecule type" value="Genomic_DNA"/>
</dbReference>
<reference evidence="3" key="2">
    <citation type="submission" date="2015-01" db="EMBL/GenBank/DDBJ databases">
        <title>Comparative genome analysis of Bacillus coagulans HM-08, Clostridium butyricum HM-68, Bacillus subtilis HM-66 and Bacillus paralicheniformis BL-09.</title>
        <authorList>
            <person name="Zhang H."/>
        </authorList>
    </citation>
    <scope>NUCLEOTIDE SEQUENCE [LARGE SCALE GENOMIC DNA]</scope>
    <source>
        <strain evidence="3">HM-08</strain>
    </source>
</reference>
<reference evidence="2" key="4">
    <citation type="submission" date="2016-01" db="EMBL/GenBank/DDBJ databases">
        <authorList>
            <person name="Oliw E.H."/>
        </authorList>
    </citation>
    <scope>NUCLEOTIDE SEQUENCE [LARGE SCALE GENOMIC DNA]</scope>
    <source>
        <strain evidence="2">GED7749B</strain>
    </source>
</reference>
<sequence>MKAHSTVIFKWKGFLSKEFSVKMEEMGTVNTLEKRKNKGGMH</sequence>
<evidence type="ECO:0000313" key="2">
    <source>
        <dbReference type="EMBL" id="KWZ84078.1"/>
    </source>
</evidence>
<keyword evidence="3" id="KW-1185">Reference proteome</keyword>
<reference evidence="4" key="3">
    <citation type="submission" date="2016-01" db="EMBL/GenBank/DDBJ databases">
        <authorList>
            <person name="Mitreva M."/>
            <person name="Pepin K.H."/>
            <person name="Mihindukulasuriya K.A."/>
            <person name="Fulton R."/>
            <person name="Fronick C."/>
            <person name="O'Laughlin M."/>
            <person name="Miner T."/>
            <person name="Herter B."/>
            <person name="Rosa B.A."/>
            <person name="Cordes M."/>
            <person name="Tomlinson C."/>
            <person name="Wollam A."/>
            <person name="Palsikar V.B."/>
            <person name="Mardis E.R."/>
            <person name="Wilson R.K."/>
        </authorList>
    </citation>
    <scope>NUCLEOTIDE SEQUENCE [LARGE SCALE GENOMIC DNA]</scope>
    <source>
        <strain evidence="4">GED7749B</strain>
    </source>
</reference>
<evidence type="ECO:0000313" key="1">
    <source>
        <dbReference type="EMBL" id="AJO22576.1"/>
    </source>
</evidence>
<reference evidence="1" key="1">
    <citation type="submission" date="2015-01" db="EMBL/GenBank/DDBJ databases">
        <title>Comparative genome analysis of Bacillus coagulans HM-08, Clostridium butyricum HM-68, Bacillus subtilis HM-66 and Bacillus licheniformis BL-09.</title>
        <authorList>
            <person name="Zhang H."/>
        </authorList>
    </citation>
    <scope>NUCLEOTIDE SEQUENCE [LARGE SCALE GENOMIC DNA]</scope>
    <source>
        <strain evidence="1">HM-08</strain>
    </source>
</reference>
<name>A0A0C5C6W0_HEYCO</name>
<evidence type="ECO:0000313" key="3">
    <source>
        <dbReference type="Proteomes" id="UP000032024"/>
    </source>
</evidence>
<dbReference type="AlphaFoldDB" id="A0A0C5C6W0"/>
<dbReference type="EMBL" id="CP010525">
    <property type="protein sequence ID" value="AJO22576.1"/>
    <property type="molecule type" value="Genomic_DNA"/>
</dbReference>
<organism evidence="2 4">
    <name type="scientific">Heyndrickxia coagulans</name>
    <name type="common">Weizmannia coagulans</name>
    <dbReference type="NCBI Taxonomy" id="1398"/>
    <lineage>
        <taxon>Bacteria</taxon>
        <taxon>Bacillati</taxon>
        <taxon>Bacillota</taxon>
        <taxon>Bacilli</taxon>
        <taxon>Bacillales</taxon>
        <taxon>Bacillaceae</taxon>
        <taxon>Heyndrickxia</taxon>
    </lineage>
</organism>